<organism evidence="5 6">
    <name type="scientific">Choiromyces venosus 120613-1</name>
    <dbReference type="NCBI Taxonomy" id="1336337"/>
    <lineage>
        <taxon>Eukaryota</taxon>
        <taxon>Fungi</taxon>
        <taxon>Dikarya</taxon>
        <taxon>Ascomycota</taxon>
        <taxon>Pezizomycotina</taxon>
        <taxon>Pezizomycetes</taxon>
        <taxon>Pezizales</taxon>
        <taxon>Tuberaceae</taxon>
        <taxon>Choiromyces</taxon>
    </lineage>
</organism>
<evidence type="ECO:0000256" key="3">
    <source>
        <dbReference type="SAM" id="SignalP"/>
    </source>
</evidence>
<dbReference type="GO" id="GO:0046872">
    <property type="term" value="F:metal ion binding"/>
    <property type="evidence" value="ECO:0007669"/>
    <property type="project" value="UniProtKB-KW"/>
</dbReference>
<evidence type="ECO:0000313" key="5">
    <source>
        <dbReference type="EMBL" id="RPB04719.1"/>
    </source>
</evidence>
<dbReference type="OrthoDB" id="78198at2759"/>
<keyword evidence="3" id="KW-0732">Signal</keyword>
<dbReference type="InterPro" id="IPR027806">
    <property type="entry name" value="HARBI1_dom"/>
</dbReference>
<keyword evidence="6" id="KW-1185">Reference proteome</keyword>
<dbReference type="AlphaFoldDB" id="A0A3N4K5S3"/>
<feature type="chain" id="PRO_5018217457" description="DDE Tnp4 domain-containing protein" evidence="3">
    <location>
        <begin position="22"/>
        <end position="397"/>
    </location>
</feature>
<evidence type="ECO:0000256" key="2">
    <source>
        <dbReference type="ARBA" id="ARBA00022723"/>
    </source>
</evidence>
<dbReference type="PANTHER" id="PTHR48471">
    <property type="entry name" value="DDE TNP4 DOMAIN-CONTAINING PROTEIN"/>
    <property type="match status" value="1"/>
</dbReference>
<dbReference type="EMBL" id="ML120357">
    <property type="protein sequence ID" value="RPB04719.1"/>
    <property type="molecule type" value="Genomic_DNA"/>
</dbReference>
<sequence>MNRALRKRILLFLIILYQSPAEPYKRRNRFYLTRSNLNPSSRSGTAWEYLYDSKDDRAFILTMGIGVSVFHQLLNSGFMAAWNTLPIPRGDVVGNARPRVCHRSLTSAGALGLILHHLNSTMADYSLHQIFGITPAVCSRYRNWALSILQAARVTWPTKQQCRDYSSCIQRRHPLLEHAIGFIDGCHLPIAAAANNDLQNAYYNGWCSAHFTSNIFVFAPDGTIIHATINAPGSWHDAAVSRDLFTKLLHNTPEKYWVIGDTAFPTSKDLVGRIITPPKLNSNSYPGDTAACYRFIKFNEQLVSARQAAEWGMRCLQGSFGRLKLPMPAQDAGYWYQLLEVCTWLHNLRTRLEGINQIRTVYEGIWQGSGIYTEFKELLFSDIKKNDRIRRYYTFVP</sequence>
<dbReference type="Proteomes" id="UP000276215">
    <property type="component" value="Unassembled WGS sequence"/>
</dbReference>
<evidence type="ECO:0000313" key="6">
    <source>
        <dbReference type="Proteomes" id="UP000276215"/>
    </source>
</evidence>
<protein>
    <recommendedName>
        <fullName evidence="4">DDE Tnp4 domain-containing protein</fullName>
    </recommendedName>
</protein>
<name>A0A3N4K5S3_9PEZI</name>
<reference evidence="5 6" key="1">
    <citation type="journal article" date="2018" name="Nat. Ecol. Evol.">
        <title>Pezizomycetes genomes reveal the molecular basis of ectomycorrhizal truffle lifestyle.</title>
        <authorList>
            <person name="Murat C."/>
            <person name="Payen T."/>
            <person name="Noel B."/>
            <person name="Kuo A."/>
            <person name="Morin E."/>
            <person name="Chen J."/>
            <person name="Kohler A."/>
            <person name="Krizsan K."/>
            <person name="Balestrini R."/>
            <person name="Da Silva C."/>
            <person name="Montanini B."/>
            <person name="Hainaut M."/>
            <person name="Levati E."/>
            <person name="Barry K.W."/>
            <person name="Belfiori B."/>
            <person name="Cichocki N."/>
            <person name="Clum A."/>
            <person name="Dockter R.B."/>
            <person name="Fauchery L."/>
            <person name="Guy J."/>
            <person name="Iotti M."/>
            <person name="Le Tacon F."/>
            <person name="Lindquist E.A."/>
            <person name="Lipzen A."/>
            <person name="Malagnac F."/>
            <person name="Mello A."/>
            <person name="Molinier V."/>
            <person name="Miyauchi S."/>
            <person name="Poulain J."/>
            <person name="Riccioni C."/>
            <person name="Rubini A."/>
            <person name="Sitrit Y."/>
            <person name="Splivallo R."/>
            <person name="Traeger S."/>
            <person name="Wang M."/>
            <person name="Zifcakova L."/>
            <person name="Wipf D."/>
            <person name="Zambonelli A."/>
            <person name="Paolocci F."/>
            <person name="Nowrousian M."/>
            <person name="Ottonello S."/>
            <person name="Baldrian P."/>
            <person name="Spatafora J.W."/>
            <person name="Henrissat B."/>
            <person name="Nagy L.G."/>
            <person name="Aury J.M."/>
            <person name="Wincker P."/>
            <person name="Grigoriev I.V."/>
            <person name="Bonfante P."/>
            <person name="Martin F.M."/>
        </authorList>
    </citation>
    <scope>NUCLEOTIDE SEQUENCE [LARGE SCALE GENOMIC DNA]</scope>
    <source>
        <strain evidence="5 6">120613-1</strain>
    </source>
</reference>
<evidence type="ECO:0000256" key="1">
    <source>
        <dbReference type="ARBA" id="ARBA00001968"/>
    </source>
</evidence>
<dbReference type="Pfam" id="PF13359">
    <property type="entry name" value="DDE_Tnp_4"/>
    <property type="match status" value="1"/>
</dbReference>
<keyword evidence="2" id="KW-0479">Metal-binding</keyword>
<feature type="domain" description="DDE Tnp4" evidence="4">
    <location>
        <begin position="183"/>
        <end position="347"/>
    </location>
</feature>
<comment type="cofactor">
    <cofactor evidence="1">
        <name>a divalent metal cation</name>
        <dbReference type="ChEBI" id="CHEBI:60240"/>
    </cofactor>
</comment>
<feature type="signal peptide" evidence="3">
    <location>
        <begin position="1"/>
        <end position="21"/>
    </location>
</feature>
<proteinExistence type="predicted"/>
<dbReference type="PANTHER" id="PTHR48471:SF1">
    <property type="entry name" value="DDE TNP4 DOMAIN-CONTAINING PROTEIN"/>
    <property type="match status" value="1"/>
</dbReference>
<gene>
    <name evidence="5" type="ORF">L873DRAFT_1833053</name>
</gene>
<evidence type="ECO:0000259" key="4">
    <source>
        <dbReference type="Pfam" id="PF13359"/>
    </source>
</evidence>
<accession>A0A3N4K5S3</accession>